<reference evidence="2" key="1">
    <citation type="submission" date="2011-07" db="EMBL/GenBank/DDBJ databases">
        <authorList>
            <consortium name="Caenorhabditis brenneri Sequencing and Analysis Consortium"/>
            <person name="Wilson R.K."/>
        </authorList>
    </citation>
    <scope>NUCLEOTIDE SEQUENCE [LARGE SCALE GENOMIC DNA]</scope>
    <source>
        <strain evidence="2">PB2801</strain>
    </source>
</reference>
<evidence type="ECO:0000313" key="2">
    <source>
        <dbReference type="Proteomes" id="UP000008068"/>
    </source>
</evidence>
<keyword evidence="2" id="KW-1185">Reference proteome</keyword>
<evidence type="ECO:0000313" key="1">
    <source>
        <dbReference type="EMBL" id="EGT41648.1"/>
    </source>
</evidence>
<dbReference type="OrthoDB" id="5819810at2759"/>
<gene>
    <name evidence="1" type="ORF">CAEBREN_28894</name>
</gene>
<dbReference type="AlphaFoldDB" id="G0P0A6"/>
<dbReference type="HOGENOM" id="CLU_1181106_0_0_1"/>
<dbReference type="Proteomes" id="UP000008068">
    <property type="component" value="Unassembled WGS sequence"/>
</dbReference>
<dbReference type="EMBL" id="GL379997">
    <property type="protein sequence ID" value="EGT41648.1"/>
    <property type="molecule type" value="Genomic_DNA"/>
</dbReference>
<protein>
    <submittedName>
        <fullName evidence="1">Uncharacterized protein</fullName>
    </submittedName>
</protein>
<accession>G0P0A6</accession>
<dbReference type="PANTHER" id="PTHR34005">
    <property type="entry name" value="PROTEIN CBG15054-RELATED"/>
    <property type="match status" value="1"/>
</dbReference>
<sequence>MTIDWEIVPDTSCIISIPKMNFKSGVMPGTFVPIHGGPPDDSYFEYEMIGDYRIQAAYYIVGGVEYVAGLCIYLEDPYQEPIKYNQSIIWKLIKSPDYWSTWNLKKETLHIIKKEWSQRPQITSSNKYGEQFHWVYWEELKSWALGARKGTPIDREFENEEDPKVQSKFMNVRMCETEGNMVVIAERNGRKVHVNWNKEMKEMEFTTCDSCQDDPPPSYQIAVPEKVILFDYRLW</sequence>
<organism evidence="2">
    <name type="scientific">Caenorhabditis brenneri</name>
    <name type="common">Nematode worm</name>
    <dbReference type="NCBI Taxonomy" id="135651"/>
    <lineage>
        <taxon>Eukaryota</taxon>
        <taxon>Metazoa</taxon>
        <taxon>Ecdysozoa</taxon>
        <taxon>Nematoda</taxon>
        <taxon>Chromadorea</taxon>
        <taxon>Rhabditida</taxon>
        <taxon>Rhabditina</taxon>
        <taxon>Rhabditomorpha</taxon>
        <taxon>Rhabditoidea</taxon>
        <taxon>Rhabditidae</taxon>
        <taxon>Peloderinae</taxon>
        <taxon>Caenorhabditis</taxon>
    </lineage>
</organism>
<dbReference type="PANTHER" id="PTHR34005:SF7">
    <property type="entry name" value="PROTEIN CBG26726"/>
    <property type="match status" value="1"/>
</dbReference>
<name>G0P0A6_CAEBE</name>
<proteinExistence type="predicted"/>
<dbReference type="InParanoid" id="G0P0A6"/>
<dbReference type="eggNOG" id="ENOG502THNP">
    <property type="taxonomic scope" value="Eukaryota"/>
</dbReference>